<accession>A0AAE9WF61</accession>
<proteinExistence type="inferred from homology"/>
<name>A0AAE9WF61_9SCHI</name>
<dbReference type="InterPro" id="IPR057265">
    <property type="entry name" value="Ribosomal_uL22_arc-type"/>
</dbReference>
<reference evidence="6 7" key="1">
    <citation type="journal article" date="2023" name="G3 (Bethesda)">
        <title>A high-quality reference genome for the fission yeast Schizosaccharomyces osmophilus.</title>
        <authorList>
            <person name="Jia G.S."/>
            <person name="Zhang W.C."/>
            <person name="Liang Y."/>
            <person name="Liu X.H."/>
            <person name="Rhind N."/>
            <person name="Pidoux A."/>
            <person name="Brysch-Herzberg M."/>
            <person name="Du L.L."/>
        </authorList>
    </citation>
    <scope>NUCLEOTIDE SEQUENCE [LARGE SCALE GENOMIC DNA]</scope>
    <source>
        <strain evidence="6 7">CBS 15793</strain>
    </source>
</reference>
<gene>
    <name evidence="6" type="primary">rpl1701</name>
    <name evidence="6" type="ORF">SOMG_03115</name>
</gene>
<dbReference type="SUPFAM" id="SSF54843">
    <property type="entry name" value="Ribosomal protein L22"/>
    <property type="match status" value="1"/>
</dbReference>
<evidence type="ECO:0000256" key="3">
    <source>
        <dbReference type="ARBA" id="ARBA00023274"/>
    </source>
</evidence>
<dbReference type="Proteomes" id="UP001212411">
    <property type="component" value="Chromosome 2"/>
</dbReference>
<evidence type="ECO:0000256" key="4">
    <source>
        <dbReference type="ARBA" id="ARBA00065089"/>
    </source>
</evidence>
<organism evidence="6 7">
    <name type="scientific">Schizosaccharomyces osmophilus</name>
    <dbReference type="NCBI Taxonomy" id="2545709"/>
    <lineage>
        <taxon>Eukaryota</taxon>
        <taxon>Fungi</taxon>
        <taxon>Dikarya</taxon>
        <taxon>Ascomycota</taxon>
        <taxon>Taphrinomycotina</taxon>
        <taxon>Schizosaccharomycetes</taxon>
        <taxon>Schizosaccharomycetales</taxon>
        <taxon>Schizosaccharomycetaceae</taxon>
        <taxon>Schizosaccharomyces</taxon>
    </lineage>
</organism>
<dbReference type="InterPro" id="IPR001063">
    <property type="entry name" value="Ribosomal_uL22"/>
</dbReference>
<dbReference type="RefSeq" id="XP_056038772.1">
    <property type="nucleotide sequence ID" value="XM_056181906.1"/>
</dbReference>
<evidence type="ECO:0000256" key="1">
    <source>
        <dbReference type="ARBA" id="ARBA00009451"/>
    </source>
</evidence>
<dbReference type="NCBIfam" id="NF003260">
    <property type="entry name" value="PRK04223.1"/>
    <property type="match status" value="1"/>
</dbReference>
<dbReference type="GeneID" id="80876595"/>
<evidence type="ECO:0000313" key="7">
    <source>
        <dbReference type="Proteomes" id="UP001212411"/>
    </source>
</evidence>
<dbReference type="EMBL" id="CP115612">
    <property type="protein sequence ID" value="WBW74529.1"/>
    <property type="molecule type" value="Genomic_DNA"/>
</dbReference>
<dbReference type="PANTHER" id="PTHR11593">
    <property type="entry name" value="60S RIBOSOMAL PROTEIN L17"/>
    <property type="match status" value="1"/>
</dbReference>
<comment type="similarity">
    <text evidence="1 5">Belongs to the universal ribosomal protein uL22 family.</text>
</comment>
<dbReference type="Gene3D" id="3.90.470.10">
    <property type="entry name" value="Ribosomal protein L22/L17"/>
    <property type="match status" value="1"/>
</dbReference>
<dbReference type="KEGG" id="som:SOMG_03115"/>
<dbReference type="InterPro" id="IPR036394">
    <property type="entry name" value="Ribosomal_uL22_sf"/>
</dbReference>
<dbReference type="GO" id="GO:0003735">
    <property type="term" value="F:structural constituent of ribosome"/>
    <property type="evidence" value="ECO:0007669"/>
    <property type="project" value="InterPro"/>
</dbReference>
<dbReference type="Pfam" id="PF00237">
    <property type="entry name" value="Ribosomal_L22"/>
    <property type="match status" value="1"/>
</dbReference>
<sequence>MARYSASPAVETKCARARGAYLRTHFKNTREVAFTINGMNLKKAFAFMDNVLDHKQAVPFRRFNGGVGRTAQGKEFGVTQARWPQKSVKVILDLLKNAEANAESKGLDMDKLAIKHIQVNAAPKQHRRTYRAYGRVTAYLSHPCHIEVIVAEEEDAVPKAQDKVARVSLKQGAKARNLAARKAITAA</sequence>
<dbReference type="AlphaFoldDB" id="A0AAE9WF61"/>
<comment type="subunit">
    <text evidence="4">Component of the large ribosomal subunit (LSU). Mature yeast ribosomes consist of a small (40S) and a large (60S) subunit. The 40S small subunit contains 1 molecule of ribosomal RNA (18S rRNA) and at least 33 different proteins. The large 60S subunit contains 3 rRNA molecules (25S, 5.8S and 5S rRNA) and at least 46 different proteins. uL22 is associated with the polypeptide exit tunnel.</text>
</comment>
<dbReference type="CDD" id="cd00336">
    <property type="entry name" value="Ribosomal_L22"/>
    <property type="match status" value="1"/>
</dbReference>
<evidence type="ECO:0000256" key="5">
    <source>
        <dbReference type="RuleBase" id="RU004005"/>
    </source>
</evidence>
<dbReference type="GO" id="GO:0030684">
    <property type="term" value="C:preribosome"/>
    <property type="evidence" value="ECO:0007669"/>
    <property type="project" value="UniProtKB-ARBA"/>
</dbReference>
<dbReference type="FunFam" id="3.90.470.10:FF:000012">
    <property type="entry name" value="60S ribosomal protein L17"/>
    <property type="match status" value="1"/>
</dbReference>
<dbReference type="NCBIfam" id="TIGR01038">
    <property type="entry name" value="uL22_arch_euk"/>
    <property type="match status" value="1"/>
</dbReference>
<dbReference type="PANTHER" id="PTHR11593:SF10">
    <property type="entry name" value="60S RIBOSOMAL PROTEIN L17"/>
    <property type="match status" value="1"/>
</dbReference>
<evidence type="ECO:0000313" key="6">
    <source>
        <dbReference type="EMBL" id="WBW74529.1"/>
    </source>
</evidence>
<keyword evidence="3 5" id="KW-0687">Ribonucleoprotein</keyword>
<dbReference type="InterPro" id="IPR005721">
    <property type="entry name" value="Ribosomal_uL22_euk/arc"/>
</dbReference>
<keyword evidence="2 5" id="KW-0689">Ribosomal protein</keyword>
<protein>
    <submittedName>
        <fullName evidence="6">60S ribosomal protein L17</fullName>
    </submittedName>
</protein>
<dbReference type="GO" id="GO:0022625">
    <property type="term" value="C:cytosolic large ribosomal subunit"/>
    <property type="evidence" value="ECO:0007669"/>
    <property type="project" value="TreeGrafter"/>
</dbReference>
<keyword evidence="7" id="KW-1185">Reference proteome</keyword>
<dbReference type="GO" id="GO:0002181">
    <property type="term" value="P:cytoplasmic translation"/>
    <property type="evidence" value="ECO:0007669"/>
    <property type="project" value="TreeGrafter"/>
</dbReference>
<evidence type="ECO:0000256" key="2">
    <source>
        <dbReference type="ARBA" id="ARBA00022980"/>
    </source>
</evidence>